<dbReference type="EMBL" id="BAAFJT010000013">
    <property type="protein sequence ID" value="GAB0195429.1"/>
    <property type="molecule type" value="Genomic_DNA"/>
</dbReference>
<reference evidence="1 2" key="1">
    <citation type="submission" date="2024-06" db="EMBL/GenBank/DDBJ databases">
        <title>The draft genome of Grus japonensis, version 3.</title>
        <authorList>
            <person name="Nabeshima K."/>
            <person name="Suzuki S."/>
            <person name="Onuma M."/>
        </authorList>
    </citation>
    <scope>NUCLEOTIDE SEQUENCE [LARGE SCALE GENOMIC DNA]</scope>
    <source>
        <strain evidence="1 2">451A</strain>
    </source>
</reference>
<gene>
    <name evidence="1" type="ORF">GRJ2_002008200</name>
</gene>
<comment type="caution">
    <text evidence="1">The sequence shown here is derived from an EMBL/GenBank/DDBJ whole genome shotgun (WGS) entry which is preliminary data.</text>
</comment>
<evidence type="ECO:0000313" key="2">
    <source>
        <dbReference type="Proteomes" id="UP001623348"/>
    </source>
</evidence>
<protein>
    <submittedName>
        <fullName evidence="1">Uncharacterized protein</fullName>
    </submittedName>
</protein>
<organism evidence="1 2">
    <name type="scientific">Grus japonensis</name>
    <name type="common">Japanese crane</name>
    <name type="synonym">Red-crowned crane</name>
    <dbReference type="NCBI Taxonomy" id="30415"/>
    <lineage>
        <taxon>Eukaryota</taxon>
        <taxon>Metazoa</taxon>
        <taxon>Chordata</taxon>
        <taxon>Craniata</taxon>
        <taxon>Vertebrata</taxon>
        <taxon>Euteleostomi</taxon>
        <taxon>Archelosauria</taxon>
        <taxon>Archosauria</taxon>
        <taxon>Dinosauria</taxon>
        <taxon>Saurischia</taxon>
        <taxon>Theropoda</taxon>
        <taxon>Coelurosauria</taxon>
        <taxon>Aves</taxon>
        <taxon>Neognathae</taxon>
        <taxon>Neoaves</taxon>
        <taxon>Gruiformes</taxon>
        <taxon>Gruidae</taxon>
        <taxon>Grus</taxon>
    </lineage>
</organism>
<dbReference type="Proteomes" id="UP001623348">
    <property type="component" value="Unassembled WGS sequence"/>
</dbReference>
<dbReference type="AlphaFoldDB" id="A0ABC9XEF6"/>
<proteinExistence type="predicted"/>
<sequence length="76" mass="8433">MCDQAAEWQIRYQTPRRKSPAILLPWDHQAASPSGPSIAFCQTLLARWKEQSRGAGAHGLKMSCGNLAARRRTSLP</sequence>
<keyword evidence="2" id="KW-1185">Reference proteome</keyword>
<accession>A0ABC9XEF6</accession>
<evidence type="ECO:0000313" key="1">
    <source>
        <dbReference type="EMBL" id="GAB0195429.1"/>
    </source>
</evidence>
<name>A0ABC9XEF6_GRUJA</name>